<evidence type="ECO:0000313" key="4">
    <source>
        <dbReference type="EMBL" id="KAG1314320.1"/>
    </source>
</evidence>
<feature type="signal peptide" evidence="2">
    <location>
        <begin position="1"/>
        <end position="26"/>
    </location>
</feature>
<protein>
    <recommendedName>
        <fullName evidence="3">Fungal lipase-type domain-containing protein</fullName>
    </recommendedName>
</protein>
<evidence type="ECO:0000256" key="2">
    <source>
        <dbReference type="SAM" id="SignalP"/>
    </source>
</evidence>
<name>A0A9P6XHW2_RHIOR</name>
<proteinExistence type="predicted"/>
<gene>
    <name evidence="4" type="ORF">G6F64_001561</name>
</gene>
<dbReference type="InterPro" id="IPR002921">
    <property type="entry name" value="Fungal_lipase-type"/>
</dbReference>
<dbReference type="Pfam" id="PF01764">
    <property type="entry name" value="Lipase_3"/>
    <property type="match status" value="1"/>
</dbReference>
<feature type="compositionally biased region" description="Polar residues" evidence="1">
    <location>
        <begin position="105"/>
        <end position="125"/>
    </location>
</feature>
<dbReference type="SUPFAM" id="SSF53474">
    <property type="entry name" value="alpha/beta-Hydrolases"/>
    <property type="match status" value="1"/>
</dbReference>
<dbReference type="Proteomes" id="UP000716291">
    <property type="component" value="Unassembled WGS sequence"/>
</dbReference>
<reference evidence="4" key="1">
    <citation type="journal article" date="2020" name="Microb. Genom.">
        <title>Genetic diversity of clinical and environmental Mucorales isolates obtained from an investigation of mucormycosis cases among solid organ transplant recipients.</title>
        <authorList>
            <person name="Nguyen M.H."/>
            <person name="Kaul D."/>
            <person name="Muto C."/>
            <person name="Cheng S.J."/>
            <person name="Richter R.A."/>
            <person name="Bruno V.M."/>
            <person name="Liu G."/>
            <person name="Beyhan S."/>
            <person name="Sundermann A.J."/>
            <person name="Mounaud S."/>
            <person name="Pasculle A.W."/>
            <person name="Nierman W.C."/>
            <person name="Driscoll E."/>
            <person name="Cumbie R."/>
            <person name="Clancy C.J."/>
            <person name="Dupont C.L."/>
        </authorList>
    </citation>
    <scope>NUCLEOTIDE SEQUENCE</scope>
    <source>
        <strain evidence="4">GL11</strain>
    </source>
</reference>
<evidence type="ECO:0000256" key="1">
    <source>
        <dbReference type="SAM" id="MobiDB-lite"/>
    </source>
</evidence>
<evidence type="ECO:0000259" key="3">
    <source>
        <dbReference type="Pfam" id="PF01764"/>
    </source>
</evidence>
<accession>A0A9P6XHW2</accession>
<dbReference type="GO" id="GO:0006629">
    <property type="term" value="P:lipid metabolic process"/>
    <property type="evidence" value="ECO:0007669"/>
    <property type="project" value="InterPro"/>
</dbReference>
<dbReference type="CDD" id="cd00519">
    <property type="entry name" value="Lipase_3"/>
    <property type="match status" value="1"/>
</dbReference>
<feature type="compositionally biased region" description="Basic and acidic residues" evidence="1">
    <location>
        <begin position="128"/>
        <end position="138"/>
    </location>
</feature>
<evidence type="ECO:0000313" key="5">
    <source>
        <dbReference type="Proteomes" id="UP000716291"/>
    </source>
</evidence>
<keyword evidence="2" id="KW-0732">Signal</keyword>
<feature type="chain" id="PRO_5040271568" description="Fungal lipase-type domain-containing protein" evidence="2">
    <location>
        <begin position="27"/>
        <end position="407"/>
    </location>
</feature>
<sequence length="407" mass="43453">MVSFISISQGISFCLLASSMMVGSSAFPVAGQPGTPTISLPPGFPTELPGFGSGNLPSFSLPPGIPTGAFPTTFPTNFPSFDDRQSASDSSKSDSKKPSSPNSSFKETSPDAPSNVSATSNNTSHHGVKNETSIERRSGSNSVVMASSSQISDLKKHAGIASIAYCPTVIAMKQWNCIPCKKYISDGKLITTFKSVVSDTNGFVVSSASQKTIFLVFRGTTSYQQSVVDMTANFVPFSKVSGAMVHAGFYNSVKEVINNYYPKIQSAIKANPDYKVVVTGHSLGGAQALIAGVDLYDRDPSLFNSKNVEIYTIGQPRVGNTKFAKWVDSTGISIHRSVHTRDIVPHVPPRTIGYLHVGVESWIKADPSTVQICTSNLESNSCSDTVEAFTNIMDHLTYFGIGMGTCF</sequence>
<dbReference type="Gene3D" id="3.40.50.1820">
    <property type="entry name" value="alpha/beta hydrolase"/>
    <property type="match status" value="1"/>
</dbReference>
<feature type="domain" description="Fungal lipase-type" evidence="3">
    <location>
        <begin position="214"/>
        <end position="350"/>
    </location>
</feature>
<dbReference type="InterPro" id="IPR029058">
    <property type="entry name" value="AB_hydrolase_fold"/>
</dbReference>
<dbReference type="AlphaFoldDB" id="A0A9P6XHW2"/>
<dbReference type="EMBL" id="JAANQT010000122">
    <property type="protein sequence ID" value="KAG1314320.1"/>
    <property type="molecule type" value="Genomic_DNA"/>
</dbReference>
<feature type="compositionally biased region" description="Basic and acidic residues" evidence="1">
    <location>
        <begin position="81"/>
        <end position="97"/>
    </location>
</feature>
<dbReference type="PANTHER" id="PTHR45908">
    <property type="entry name" value="PROTEIN CBG11750-RELATED"/>
    <property type="match status" value="1"/>
</dbReference>
<organism evidence="4 5">
    <name type="scientific">Rhizopus oryzae</name>
    <name type="common">Mucormycosis agent</name>
    <name type="synonym">Rhizopus arrhizus var. delemar</name>
    <dbReference type="NCBI Taxonomy" id="64495"/>
    <lineage>
        <taxon>Eukaryota</taxon>
        <taxon>Fungi</taxon>
        <taxon>Fungi incertae sedis</taxon>
        <taxon>Mucoromycota</taxon>
        <taxon>Mucoromycotina</taxon>
        <taxon>Mucoromycetes</taxon>
        <taxon>Mucorales</taxon>
        <taxon>Mucorineae</taxon>
        <taxon>Rhizopodaceae</taxon>
        <taxon>Rhizopus</taxon>
    </lineage>
</organism>
<comment type="caution">
    <text evidence="4">The sequence shown here is derived from an EMBL/GenBank/DDBJ whole genome shotgun (WGS) entry which is preliminary data.</text>
</comment>
<dbReference type="OrthoDB" id="438440at2759"/>
<feature type="region of interest" description="Disordered" evidence="1">
    <location>
        <begin position="72"/>
        <end position="141"/>
    </location>
</feature>
<keyword evidence="5" id="KW-1185">Reference proteome</keyword>